<proteinExistence type="predicted"/>
<sequence>MARAQINHASDSRAAARHAAVNSARVDIWVRTIRGRRQAFYRCSAAGVANWQAIGVPLANKALKLGSISLPGIADATVAAYTEGEPAHPAAAEFAERARALNSEINALNLAATGGA</sequence>
<organism evidence="1">
    <name type="scientific">Variovorax paradoxus</name>
    <dbReference type="NCBI Taxonomy" id="34073"/>
    <lineage>
        <taxon>Bacteria</taxon>
        <taxon>Pseudomonadati</taxon>
        <taxon>Pseudomonadota</taxon>
        <taxon>Betaproteobacteria</taxon>
        <taxon>Burkholderiales</taxon>
        <taxon>Comamonadaceae</taxon>
        <taxon>Variovorax</taxon>
    </lineage>
</organism>
<evidence type="ECO:0000313" key="1">
    <source>
        <dbReference type="EMBL" id="CAA2107138.1"/>
    </source>
</evidence>
<dbReference type="AlphaFoldDB" id="A0A679J1G3"/>
<dbReference type="EMBL" id="LR743507">
    <property type="protein sequence ID" value="CAA2107138.1"/>
    <property type="molecule type" value="Genomic_DNA"/>
</dbReference>
<protein>
    <submittedName>
        <fullName evidence="1">Uncharacterized protein</fullName>
    </submittedName>
</protein>
<dbReference type="RefSeq" id="WP_339091632.1">
    <property type="nucleotide sequence ID" value="NZ_LR743507.1"/>
</dbReference>
<gene>
    <name evidence="1" type="ORF">VVAX_04086</name>
</gene>
<reference evidence="1" key="1">
    <citation type="submission" date="2019-12" db="EMBL/GenBank/DDBJ databases">
        <authorList>
            <person name="Cremers G."/>
        </authorList>
    </citation>
    <scope>NUCLEOTIDE SEQUENCE</scope>
    <source>
        <strain evidence="1">Vvax</strain>
    </source>
</reference>
<accession>A0A679J1G3</accession>
<name>A0A679J1G3_VARPD</name>